<keyword evidence="10" id="KW-1185">Reference proteome</keyword>
<feature type="signal peptide" evidence="7">
    <location>
        <begin position="1"/>
        <end position="35"/>
    </location>
</feature>
<dbReference type="InterPro" id="IPR050226">
    <property type="entry name" value="NagZ_Beta-hexosaminidase"/>
</dbReference>
<evidence type="ECO:0000256" key="7">
    <source>
        <dbReference type="SAM" id="SignalP"/>
    </source>
</evidence>
<evidence type="ECO:0000313" key="9">
    <source>
        <dbReference type="EMBL" id="SFB01395.1"/>
    </source>
</evidence>
<proteinExistence type="inferred from homology"/>
<evidence type="ECO:0000313" key="10">
    <source>
        <dbReference type="Proteomes" id="UP000243799"/>
    </source>
</evidence>
<feature type="region of interest" description="Disordered" evidence="6">
    <location>
        <begin position="39"/>
        <end position="75"/>
    </location>
</feature>
<dbReference type="GO" id="GO:0005975">
    <property type="term" value="P:carbohydrate metabolic process"/>
    <property type="evidence" value="ECO:0007669"/>
    <property type="project" value="InterPro"/>
</dbReference>
<dbReference type="InterPro" id="IPR036962">
    <property type="entry name" value="Glyco_hydro_3_N_sf"/>
</dbReference>
<keyword evidence="7" id="KW-0732">Signal</keyword>
<dbReference type="GO" id="GO:0004563">
    <property type="term" value="F:beta-N-acetylhexosaminidase activity"/>
    <property type="evidence" value="ECO:0007669"/>
    <property type="project" value="UniProtKB-EC"/>
</dbReference>
<evidence type="ECO:0000256" key="5">
    <source>
        <dbReference type="ARBA" id="ARBA00023295"/>
    </source>
</evidence>
<dbReference type="PANTHER" id="PTHR30480">
    <property type="entry name" value="BETA-HEXOSAMINIDASE-RELATED"/>
    <property type="match status" value="1"/>
</dbReference>
<dbReference type="GO" id="GO:0009254">
    <property type="term" value="P:peptidoglycan turnover"/>
    <property type="evidence" value="ECO:0007669"/>
    <property type="project" value="TreeGrafter"/>
</dbReference>
<accession>A0A1I0XK38</accession>
<dbReference type="RefSeq" id="WP_245788212.1">
    <property type="nucleotide sequence ID" value="NZ_FOKG01000003.1"/>
</dbReference>
<dbReference type="EC" id="3.2.1.52" evidence="3"/>
<evidence type="ECO:0000256" key="4">
    <source>
        <dbReference type="ARBA" id="ARBA00022801"/>
    </source>
</evidence>
<evidence type="ECO:0000256" key="3">
    <source>
        <dbReference type="ARBA" id="ARBA00012663"/>
    </source>
</evidence>
<dbReference type="InterPro" id="IPR001764">
    <property type="entry name" value="Glyco_hydro_3_N"/>
</dbReference>
<feature type="domain" description="Glycoside hydrolase family 3 N-terminal" evidence="8">
    <location>
        <begin position="83"/>
        <end position="393"/>
    </location>
</feature>
<evidence type="ECO:0000256" key="2">
    <source>
        <dbReference type="ARBA" id="ARBA00005336"/>
    </source>
</evidence>
<organism evidence="9 10">
    <name type="scientific">Amycolatopsis marina</name>
    <dbReference type="NCBI Taxonomy" id="490629"/>
    <lineage>
        <taxon>Bacteria</taxon>
        <taxon>Bacillati</taxon>
        <taxon>Actinomycetota</taxon>
        <taxon>Actinomycetes</taxon>
        <taxon>Pseudonocardiales</taxon>
        <taxon>Pseudonocardiaceae</taxon>
        <taxon>Amycolatopsis</taxon>
    </lineage>
</organism>
<gene>
    <name evidence="9" type="ORF">SAMN05216266_103283</name>
</gene>
<dbReference type="Pfam" id="PF00933">
    <property type="entry name" value="Glyco_hydro_3"/>
    <property type="match status" value="1"/>
</dbReference>
<comment type="catalytic activity">
    <reaction evidence="1">
        <text>Hydrolysis of terminal non-reducing N-acetyl-D-hexosamine residues in N-acetyl-beta-D-hexosaminides.</text>
        <dbReference type="EC" id="3.2.1.52"/>
    </reaction>
</comment>
<feature type="compositionally biased region" description="Low complexity" evidence="6">
    <location>
        <begin position="39"/>
        <end position="71"/>
    </location>
</feature>
<sequence>MTHDRSRPRRPFTLRLLLTATVGAMVAAFFVACDADPTGDAAPTTTERQSSAAPSSSGTTTPAPTSETSGPDCAPVIEDMSARQRLAQLVVVGVDPTDPAAAARLLRNEGVGGIFIGGNDTTLFEGGALDTVQEAADLPVSIAVDDEGGRVQRIDDIVGSIPSAREMARSMTPDEVRALGEKRGRQLRERGVTVNYAPDTDVSDQPAGSVIGDRAFSADPDVVREYALAFAEGLQAAGVFPVLKHFPGHGHADGDSHQSLVTTPPLAELRDNDLVPYEDIGDYGQVGVMIGHLNVPGLTGGAPSSLSADVYRLLRAEYGFDGPVLTDDLGAMRAIADSYSLPEAVLRALQAGADQALWSSGGRTGEVLDRLEAALDSGELPESRVREALARVLLAKGACEAG</sequence>
<evidence type="ECO:0000259" key="8">
    <source>
        <dbReference type="Pfam" id="PF00933"/>
    </source>
</evidence>
<dbReference type="PROSITE" id="PS51257">
    <property type="entry name" value="PROKAR_LIPOPROTEIN"/>
    <property type="match status" value="1"/>
</dbReference>
<dbReference type="PANTHER" id="PTHR30480:SF13">
    <property type="entry name" value="BETA-HEXOSAMINIDASE"/>
    <property type="match status" value="1"/>
</dbReference>
<evidence type="ECO:0000256" key="1">
    <source>
        <dbReference type="ARBA" id="ARBA00001231"/>
    </source>
</evidence>
<keyword evidence="4" id="KW-0378">Hydrolase</keyword>
<dbReference type="AlphaFoldDB" id="A0A1I0XK38"/>
<dbReference type="Proteomes" id="UP000243799">
    <property type="component" value="Unassembled WGS sequence"/>
</dbReference>
<protein>
    <recommendedName>
        <fullName evidence="3">beta-N-acetylhexosaminidase</fullName>
        <ecNumber evidence="3">3.2.1.52</ecNumber>
    </recommendedName>
</protein>
<keyword evidence="5" id="KW-0326">Glycosidase</keyword>
<dbReference type="SUPFAM" id="SSF51445">
    <property type="entry name" value="(Trans)glycosidases"/>
    <property type="match status" value="1"/>
</dbReference>
<comment type="similarity">
    <text evidence="2">Belongs to the glycosyl hydrolase 3 family.</text>
</comment>
<evidence type="ECO:0000256" key="6">
    <source>
        <dbReference type="SAM" id="MobiDB-lite"/>
    </source>
</evidence>
<dbReference type="InterPro" id="IPR017853">
    <property type="entry name" value="GH"/>
</dbReference>
<dbReference type="STRING" id="490629.SAMN05216266_103283"/>
<dbReference type="Gene3D" id="3.20.20.300">
    <property type="entry name" value="Glycoside hydrolase, family 3, N-terminal domain"/>
    <property type="match status" value="1"/>
</dbReference>
<dbReference type="EMBL" id="FOKG01000003">
    <property type="protein sequence ID" value="SFB01395.1"/>
    <property type="molecule type" value="Genomic_DNA"/>
</dbReference>
<feature type="chain" id="PRO_5038969294" description="beta-N-acetylhexosaminidase" evidence="7">
    <location>
        <begin position="36"/>
        <end position="402"/>
    </location>
</feature>
<reference evidence="10" key="1">
    <citation type="submission" date="2016-10" db="EMBL/GenBank/DDBJ databases">
        <authorList>
            <person name="Varghese N."/>
            <person name="Submissions S."/>
        </authorList>
    </citation>
    <scope>NUCLEOTIDE SEQUENCE [LARGE SCALE GENOMIC DNA]</scope>
    <source>
        <strain evidence="10">CGMCC 4.3568</strain>
    </source>
</reference>
<name>A0A1I0XK38_9PSEU</name>